<sequence length="140" mass="16240">MQLVKNIVIIAVISLVLHGIWEFIVCVPFYAMESVSLTSLLMWSAIMGDVVMTLGLYGILVFVNKQVMWFQKFRRSDLIIILFYALFFSFYFEVSALVQDRWIYSDLMPLFPNTNIGLVPVLQLVILFPLTFLIARKFSK</sequence>
<name>A0A1H9W5F9_9BACI</name>
<dbReference type="Proteomes" id="UP000198571">
    <property type="component" value="Unassembled WGS sequence"/>
</dbReference>
<keyword evidence="3" id="KW-1185">Reference proteome</keyword>
<evidence type="ECO:0000313" key="2">
    <source>
        <dbReference type="EMBL" id="SES29001.1"/>
    </source>
</evidence>
<feature type="transmembrane region" description="Helical" evidence="1">
    <location>
        <begin position="7"/>
        <end position="31"/>
    </location>
</feature>
<dbReference type="RefSeq" id="WP_218141996.1">
    <property type="nucleotide sequence ID" value="NZ_FOGT01000014.1"/>
</dbReference>
<feature type="transmembrane region" description="Helical" evidence="1">
    <location>
        <begin position="43"/>
        <end position="64"/>
    </location>
</feature>
<keyword evidence="1" id="KW-0812">Transmembrane</keyword>
<keyword evidence="1" id="KW-0472">Membrane</keyword>
<proteinExistence type="predicted"/>
<dbReference type="AlphaFoldDB" id="A0A1H9W5F9"/>
<accession>A0A1H9W5F9</accession>
<feature type="transmembrane region" description="Helical" evidence="1">
    <location>
        <begin position="116"/>
        <end position="135"/>
    </location>
</feature>
<evidence type="ECO:0000256" key="1">
    <source>
        <dbReference type="SAM" id="Phobius"/>
    </source>
</evidence>
<evidence type="ECO:0000313" key="3">
    <source>
        <dbReference type="Proteomes" id="UP000198571"/>
    </source>
</evidence>
<gene>
    <name evidence="2" type="ORF">SAMN05518684_11480</name>
</gene>
<dbReference type="EMBL" id="FOGT01000014">
    <property type="protein sequence ID" value="SES29001.1"/>
    <property type="molecule type" value="Genomic_DNA"/>
</dbReference>
<organism evidence="2 3">
    <name type="scientific">Salipaludibacillus aurantiacus</name>
    <dbReference type="NCBI Taxonomy" id="1601833"/>
    <lineage>
        <taxon>Bacteria</taxon>
        <taxon>Bacillati</taxon>
        <taxon>Bacillota</taxon>
        <taxon>Bacilli</taxon>
        <taxon>Bacillales</taxon>
        <taxon>Bacillaceae</taxon>
    </lineage>
</organism>
<keyword evidence="1" id="KW-1133">Transmembrane helix</keyword>
<protein>
    <submittedName>
        <fullName evidence="2">Uncharacterized protein</fullName>
    </submittedName>
</protein>
<reference evidence="3" key="1">
    <citation type="submission" date="2016-10" db="EMBL/GenBank/DDBJ databases">
        <authorList>
            <person name="Varghese N."/>
            <person name="Submissions S."/>
        </authorList>
    </citation>
    <scope>NUCLEOTIDE SEQUENCE [LARGE SCALE GENOMIC DNA]</scope>
    <source>
        <strain evidence="3">S9</strain>
    </source>
</reference>
<feature type="transmembrane region" description="Helical" evidence="1">
    <location>
        <begin position="76"/>
        <end position="96"/>
    </location>
</feature>